<gene>
    <name evidence="1" type="ORF">F7R26_038055</name>
</gene>
<accession>A0A7M2HC76</accession>
<evidence type="ECO:0000313" key="2">
    <source>
        <dbReference type="Proteomes" id="UP000397656"/>
    </source>
</evidence>
<organism evidence="1 2">
    <name type="scientific">Cupriavidus basilensis</name>
    <dbReference type="NCBI Taxonomy" id="68895"/>
    <lineage>
        <taxon>Bacteria</taxon>
        <taxon>Pseudomonadati</taxon>
        <taxon>Pseudomonadota</taxon>
        <taxon>Betaproteobacteria</taxon>
        <taxon>Burkholderiales</taxon>
        <taxon>Burkholderiaceae</taxon>
        <taxon>Cupriavidus</taxon>
    </lineage>
</organism>
<dbReference type="GeneID" id="98406778"/>
<protein>
    <submittedName>
        <fullName evidence="1">Uncharacterized protein</fullName>
    </submittedName>
</protein>
<evidence type="ECO:0000313" key="1">
    <source>
        <dbReference type="EMBL" id="QOT82187.1"/>
    </source>
</evidence>
<sequence>MGFRYVGSDRLPMRLLEFDVELYFALTDSDVAAIIERFRKDALRPPDLGLRVFGLEVNWPGPVGRPRSMAWMHQDATESLTLDELLQHANCWLYERRILIPADRTLRDLGRSVWAEIECNTLALIRNVPLHATPMMRRFTAARRHRRGP</sequence>
<reference evidence="1 2" key="1">
    <citation type="submission" date="2020-10" db="EMBL/GenBank/DDBJ databases">
        <title>Complete genome sequence of Cupriavidus basilensis CCUG 49340T.</title>
        <authorList>
            <person name="Salva-Serra F."/>
            <person name="Donoso R.A."/>
            <person name="Cho K.H."/>
            <person name="Yoo J.A."/>
            <person name="Lee K."/>
            <person name="Yoon S.-H."/>
            <person name="Perez-Pantoja D."/>
            <person name="Moore E.R.B."/>
        </authorList>
    </citation>
    <scope>NUCLEOTIDE SEQUENCE [LARGE SCALE GENOMIC DNA]</scope>
    <source>
        <strain evidence="2">CCUG 49340</strain>
        <plasmid evidence="1 2">pRK1-2</plasmid>
    </source>
</reference>
<keyword evidence="1" id="KW-0614">Plasmid</keyword>
<name>A0A7M2HC76_9BURK</name>
<dbReference type="RefSeq" id="WP_170302017.1">
    <property type="nucleotide sequence ID" value="NZ_CP062806.1"/>
</dbReference>
<dbReference type="Proteomes" id="UP000397656">
    <property type="component" value="Plasmid pRK1-2"/>
</dbReference>
<dbReference type="EMBL" id="CP062806">
    <property type="protein sequence ID" value="QOT82187.1"/>
    <property type="molecule type" value="Genomic_DNA"/>
</dbReference>
<proteinExistence type="predicted"/>
<geneLocation type="plasmid" evidence="1 2">
    <name>pRK1-2</name>
</geneLocation>
<dbReference type="AlphaFoldDB" id="A0A7M2HC76"/>